<dbReference type="AlphaFoldDB" id="A0A1B5LA76"/>
<dbReference type="Gene3D" id="2.170.15.10">
    <property type="entry name" value="Proaerolysin, chain A, domain 3"/>
    <property type="match status" value="1"/>
</dbReference>
<dbReference type="Proteomes" id="UP000054053">
    <property type="component" value="Unassembled WGS sequence"/>
</dbReference>
<comment type="caution">
    <text evidence="2">The sequence shown here is derived from an EMBL/GenBank/DDBJ whole genome shotgun (WGS) entry which is preliminary data.</text>
</comment>
<organism evidence="2 3">
    <name type="scientific">Ustilaginoidea virens</name>
    <name type="common">Rice false smut fungus</name>
    <name type="synonym">Villosiclava virens</name>
    <dbReference type="NCBI Taxonomy" id="1159556"/>
    <lineage>
        <taxon>Eukaryota</taxon>
        <taxon>Fungi</taxon>
        <taxon>Dikarya</taxon>
        <taxon>Ascomycota</taxon>
        <taxon>Pezizomycotina</taxon>
        <taxon>Sordariomycetes</taxon>
        <taxon>Hypocreomycetidae</taxon>
        <taxon>Hypocreales</taxon>
        <taxon>Clavicipitaceae</taxon>
        <taxon>Ustilaginoidea</taxon>
    </lineage>
</organism>
<dbReference type="SUPFAM" id="SSF56973">
    <property type="entry name" value="Aerolisin/ETX pore-forming domain"/>
    <property type="match status" value="1"/>
</dbReference>
<feature type="signal peptide" evidence="1">
    <location>
        <begin position="1"/>
        <end position="28"/>
    </location>
</feature>
<reference evidence="3" key="1">
    <citation type="journal article" date="2016" name="Genome Announc.">
        <title>Genome sequence of Ustilaginoidea virens IPU010, a rice pathogenic fungus causing false smut.</title>
        <authorList>
            <person name="Kumagai T."/>
            <person name="Ishii T."/>
            <person name="Terai G."/>
            <person name="Umemura M."/>
            <person name="Machida M."/>
            <person name="Asai K."/>
        </authorList>
    </citation>
    <scope>NUCLEOTIDE SEQUENCE [LARGE SCALE GENOMIC DNA]</scope>
    <source>
        <strain evidence="3">IPU010</strain>
    </source>
</reference>
<protein>
    <submittedName>
        <fullName evidence="2">Uncharacterized protein</fullName>
    </submittedName>
</protein>
<evidence type="ECO:0000256" key="1">
    <source>
        <dbReference type="SAM" id="SignalP"/>
    </source>
</evidence>
<feature type="chain" id="PRO_5008577778" evidence="1">
    <location>
        <begin position="29"/>
        <end position="274"/>
    </location>
</feature>
<gene>
    <name evidence="2" type="ORF">UVI_02043790</name>
</gene>
<accession>A0A1B5LA76</accession>
<keyword evidence="1" id="KW-0732">Signal</keyword>
<dbReference type="EMBL" id="BBTG02000026">
    <property type="protein sequence ID" value="GAO19823.1"/>
    <property type="molecule type" value="Genomic_DNA"/>
</dbReference>
<sequence length="274" mass="29826">MLYTSSPLAAVAGLLAAGAAALPANSNAVPVNATLGSALWINGQPAERVSDSTLAARSISGTCGKGEDVVVCAKRLAQKFSNQAVGDQEMPKRTYVWKTNPKYHNKMGWADFTLEVVTDTVNYGYKVGTKVNVGGDIKFVSVSTEVSTEWSQDWSKSIEVTTTSQRTYNLANGEVCAPTTVQIQMDCIGDLKDAKMIAHGFRAQDPHFVKDFKAWCDAAFAGPRVFDDWQKWTGQDFRVLCNQVKNSRVPRNMYLRSSATDGSSWTVEGCSLSQ</sequence>
<evidence type="ECO:0000313" key="2">
    <source>
        <dbReference type="EMBL" id="GAO19823.1"/>
    </source>
</evidence>
<evidence type="ECO:0000313" key="3">
    <source>
        <dbReference type="Proteomes" id="UP000054053"/>
    </source>
</evidence>
<name>A0A1B5LA76_USTVR</name>
<proteinExistence type="predicted"/>